<dbReference type="AlphaFoldDB" id="A0A067PRZ3"/>
<evidence type="ECO:0000313" key="2">
    <source>
        <dbReference type="EMBL" id="KDQ54072.1"/>
    </source>
</evidence>
<accession>A0A067PRZ3</accession>
<feature type="domain" description="Thioredoxin" evidence="1">
    <location>
        <begin position="35"/>
        <end position="117"/>
    </location>
</feature>
<gene>
    <name evidence="2" type="ORF">JAAARDRAFT_49429</name>
</gene>
<name>A0A067PRZ3_9AGAM</name>
<dbReference type="SUPFAM" id="SSF52833">
    <property type="entry name" value="Thioredoxin-like"/>
    <property type="match status" value="1"/>
</dbReference>
<dbReference type="InterPro" id="IPR036249">
    <property type="entry name" value="Thioredoxin-like_sf"/>
</dbReference>
<proteinExistence type="predicted"/>
<dbReference type="Proteomes" id="UP000027265">
    <property type="component" value="Unassembled WGS sequence"/>
</dbReference>
<dbReference type="InParanoid" id="A0A067PRZ3"/>
<dbReference type="EMBL" id="KL197730">
    <property type="protein sequence ID" value="KDQ54072.1"/>
    <property type="molecule type" value="Genomic_DNA"/>
</dbReference>
<evidence type="ECO:0000313" key="3">
    <source>
        <dbReference type="Proteomes" id="UP000027265"/>
    </source>
</evidence>
<keyword evidence="3" id="KW-1185">Reference proteome</keyword>
<sequence>MSTTKTSFSKCESIHRSSIVPQGTLSFPLLPASLSEFRSIIGERKPVIVQFWVEFDWSHKMRFEDFCELCQGRVCCFQVDISTHRDIGDEVDIPGTPAFISFKHGMKVEEIVGINYNDQDLEAPGWVTSHLAGTVMFIPPIGWAWRLGKACFGVEELEGRLGYELLNQALI</sequence>
<dbReference type="InterPro" id="IPR013766">
    <property type="entry name" value="Thioredoxin_domain"/>
</dbReference>
<dbReference type="HOGENOM" id="CLU_1563092_0_0_1"/>
<dbReference type="Gene3D" id="3.40.30.10">
    <property type="entry name" value="Glutaredoxin"/>
    <property type="match status" value="1"/>
</dbReference>
<organism evidence="2 3">
    <name type="scientific">Jaapia argillacea MUCL 33604</name>
    <dbReference type="NCBI Taxonomy" id="933084"/>
    <lineage>
        <taxon>Eukaryota</taxon>
        <taxon>Fungi</taxon>
        <taxon>Dikarya</taxon>
        <taxon>Basidiomycota</taxon>
        <taxon>Agaricomycotina</taxon>
        <taxon>Agaricomycetes</taxon>
        <taxon>Agaricomycetidae</taxon>
        <taxon>Jaapiales</taxon>
        <taxon>Jaapiaceae</taxon>
        <taxon>Jaapia</taxon>
    </lineage>
</organism>
<reference evidence="3" key="1">
    <citation type="journal article" date="2014" name="Proc. Natl. Acad. Sci. U.S.A.">
        <title>Extensive sampling of basidiomycete genomes demonstrates inadequacy of the white-rot/brown-rot paradigm for wood decay fungi.</title>
        <authorList>
            <person name="Riley R."/>
            <person name="Salamov A.A."/>
            <person name="Brown D.W."/>
            <person name="Nagy L.G."/>
            <person name="Floudas D."/>
            <person name="Held B.W."/>
            <person name="Levasseur A."/>
            <person name="Lombard V."/>
            <person name="Morin E."/>
            <person name="Otillar R."/>
            <person name="Lindquist E.A."/>
            <person name="Sun H."/>
            <person name="LaButti K.M."/>
            <person name="Schmutz J."/>
            <person name="Jabbour D."/>
            <person name="Luo H."/>
            <person name="Baker S.E."/>
            <person name="Pisabarro A.G."/>
            <person name="Walton J.D."/>
            <person name="Blanchette R.A."/>
            <person name="Henrissat B."/>
            <person name="Martin F."/>
            <person name="Cullen D."/>
            <person name="Hibbett D.S."/>
            <person name="Grigoriev I.V."/>
        </authorList>
    </citation>
    <scope>NUCLEOTIDE SEQUENCE [LARGE SCALE GENOMIC DNA]</scope>
    <source>
        <strain evidence="3">MUCL 33604</strain>
    </source>
</reference>
<dbReference type="CDD" id="cd02947">
    <property type="entry name" value="TRX_family"/>
    <property type="match status" value="1"/>
</dbReference>
<protein>
    <recommendedName>
        <fullName evidence="1">Thioredoxin domain-containing protein</fullName>
    </recommendedName>
</protein>
<dbReference type="Pfam" id="PF00085">
    <property type="entry name" value="Thioredoxin"/>
    <property type="match status" value="1"/>
</dbReference>
<evidence type="ECO:0000259" key="1">
    <source>
        <dbReference type="Pfam" id="PF00085"/>
    </source>
</evidence>